<organism evidence="1 2">
    <name type="scientific">Desulfarculus baarsii (strain ATCC 33931 / DSM 2075 / LMG 7858 / VKM B-1802 / 2st14)</name>
    <dbReference type="NCBI Taxonomy" id="644282"/>
    <lineage>
        <taxon>Bacteria</taxon>
        <taxon>Pseudomonadati</taxon>
        <taxon>Thermodesulfobacteriota</taxon>
        <taxon>Desulfarculia</taxon>
        <taxon>Desulfarculales</taxon>
        <taxon>Desulfarculaceae</taxon>
        <taxon>Desulfarculus</taxon>
    </lineage>
</organism>
<dbReference type="eggNOG" id="COG2301">
    <property type="taxonomic scope" value="Bacteria"/>
</dbReference>
<evidence type="ECO:0000313" key="2">
    <source>
        <dbReference type="Proteomes" id="UP000009047"/>
    </source>
</evidence>
<gene>
    <name evidence="1" type="ordered locus">Deba_0620</name>
</gene>
<dbReference type="EMBL" id="CP002085">
    <property type="protein sequence ID" value="ADK83992.1"/>
    <property type="molecule type" value="Genomic_DNA"/>
</dbReference>
<keyword evidence="2" id="KW-1185">Reference proteome</keyword>
<evidence type="ECO:0000313" key="1">
    <source>
        <dbReference type="EMBL" id="ADK83992.1"/>
    </source>
</evidence>
<dbReference type="OrthoDB" id="5385891at2"/>
<protein>
    <submittedName>
        <fullName evidence="1">Uncharacterized protein</fullName>
    </submittedName>
</protein>
<dbReference type="STRING" id="644282.Deba_0620"/>
<dbReference type="KEGG" id="dbr:Deba_0620"/>
<dbReference type="Proteomes" id="UP000009047">
    <property type="component" value="Chromosome"/>
</dbReference>
<accession>E1QEK6</accession>
<reference evidence="1 2" key="1">
    <citation type="journal article" date="2010" name="Stand. Genomic Sci.">
        <title>Complete genome sequence of Desulfarculus baarsii type strain (2st14).</title>
        <authorList>
            <person name="Sun H."/>
            <person name="Spring S."/>
            <person name="Lapidus A."/>
            <person name="Davenport K."/>
            <person name="Del Rio T.G."/>
            <person name="Tice H."/>
            <person name="Nolan M."/>
            <person name="Copeland A."/>
            <person name="Cheng J.F."/>
            <person name="Lucas S."/>
            <person name="Tapia R."/>
            <person name="Goodwin L."/>
            <person name="Pitluck S."/>
            <person name="Ivanova N."/>
            <person name="Pagani I."/>
            <person name="Mavromatis K."/>
            <person name="Ovchinnikova G."/>
            <person name="Pati A."/>
            <person name="Chen A."/>
            <person name="Palaniappan K."/>
            <person name="Hauser L."/>
            <person name="Chang Y.J."/>
            <person name="Jeffries C.D."/>
            <person name="Detter J.C."/>
            <person name="Han C."/>
            <person name="Rohde M."/>
            <person name="Brambilla E."/>
            <person name="Goker M."/>
            <person name="Woyke T."/>
            <person name="Bristow J."/>
            <person name="Eisen J.A."/>
            <person name="Markowitz V."/>
            <person name="Hugenholtz P."/>
            <person name="Kyrpides N.C."/>
            <person name="Klenk H.P."/>
            <person name="Land M."/>
        </authorList>
    </citation>
    <scope>NUCLEOTIDE SEQUENCE [LARGE SCALE GENOMIC DNA]</scope>
    <source>
        <strain evidence="2">ATCC 33931 / DSM 2075 / LMG 7858 / VKM B-1802 / 2st14</strain>
    </source>
</reference>
<dbReference type="AlphaFoldDB" id="E1QEK6"/>
<sequence length="811" mass="89645">MKTISLRGWANGRKDPPAKALAAIGVDASTPERLAATTPFAAGDATCGCENELQAVVSGARQDVDLPRTIEQSNYFRNIVKRRDRGELPKKVVTDLEKWLSDNPDGVWENSWVRLPLAALSPLARQVLEADLAADKADPAAGRRGDAHRFFARDGEEEMLRVPVSYLLKLALADAVGRQAELPEVLRQAGLGLCEHFLSDNTSPETYSFYVSTLTPGEGMGRAVARETALRFLLTHLLTIHAQGPMGLGQRGQRVTVYFAPHPPVRQKRLNECITDAFYRELFMNPCLSGWDRGEDKHRYMHLCHEVLSRAQLNAVARLREAGVITNNLVVLPNASNISLANNGVHVTLGSKRLSAALAGGGAFGAAQEKYLGDLATKFIEHFLPLFVGVHSAAPYRLGFADFHPERVLGFLPYELDYTHLRMIWRRWRKKASLKARPFGLRLTPFGPPWLDRALAAVFGLRGDLAPDFRLLDYLAAVMSTHSSPALDGSLGNLERLKADLAQMGVFDQRMPPYLLHRQRQFAVMGFSGFEGRHYSLFPSLDGDLAPAVGLQCLLTALAFKFIAGGLLDHAHIPDDPQTESERRQVFFGAAIGLPTFFVRADSGNLLLKMIQEDVRDVRPSRRYPGYLRVRHAQYRQALLRLIRREGAALIESMGLEDVLDDLARRLEDPRHTAAGRLVRGALAQIGASDPLAVEPRQFNAAAEEYYRGGLRLRHLREAMDHLEGVLAPERLSVASQDPRWAGALGHACAGRDPRAIVAALRPRLLADELPPAEALRLINLLVLCLGLERTRQARHANPEDAHVPDAASIH</sequence>
<name>E1QEK6_DESB2</name>
<proteinExistence type="predicted"/>
<dbReference type="HOGENOM" id="CLU_347448_0_0_7"/>
<dbReference type="RefSeq" id="WP_013257447.1">
    <property type="nucleotide sequence ID" value="NC_014365.1"/>
</dbReference>